<dbReference type="GO" id="GO:0051028">
    <property type="term" value="P:mRNA transport"/>
    <property type="evidence" value="ECO:0007669"/>
    <property type="project" value="UniProtKB-KW"/>
</dbReference>
<dbReference type="InterPro" id="IPR053074">
    <property type="entry name" value="NPC_Nucleoporin"/>
</dbReference>
<evidence type="ECO:0000313" key="11">
    <source>
        <dbReference type="Proteomes" id="UP000008792"/>
    </source>
</evidence>
<evidence type="ECO:0000259" key="9">
    <source>
        <dbReference type="SMART" id="SM00160"/>
    </source>
</evidence>
<dbReference type="CDD" id="cd13170">
    <property type="entry name" value="RanBD_NUP50"/>
    <property type="match status" value="1"/>
</dbReference>
<dbReference type="KEGG" id="dvi:6627247"/>
<feature type="compositionally biased region" description="Polar residues" evidence="8">
    <location>
        <begin position="1"/>
        <end position="13"/>
    </location>
</feature>
<feature type="compositionally biased region" description="Low complexity" evidence="8">
    <location>
        <begin position="255"/>
        <end position="271"/>
    </location>
</feature>
<dbReference type="GO" id="GO:0015031">
    <property type="term" value="P:protein transport"/>
    <property type="evidence" value="ECO:0007669"/>
    <property type="project" value="UniProtKB-KW"/>
</dbReference>
<dbReference type="HOGENOM" id="CLU_032593_0_0_1"/>
<dbReference type="FunCoup" id="B4LJM3">
    <property type="interactions" value="1497"/>
</dbReference>
<evidence type="ECO:0000256" key="1">
    <source>
        <dbReference type="ARBA" id="ARBA00004567"/>
    </source>
</evidence>
<dbReference type="SMART" id="SM00160">
    <property type="entry name" value="RanBD"/>
    <property type="match status" value="1"/>
</dbReference>
<feature type="region of interest" description="Disordered" evidence="8">
    <location>
        <begin position="103"/>
        <end position="132"/>
    </location>
</feature>
<dbReference type="SUPFAM" id="SSF50729">
    <property type="entry name" value="PH domain-like"/>
    <property type="match status" value="1"/>
</dbReference>
<evidence type="ECO:0000256" key="4">
    <source>
        <dbReference type="ARBA" id="ARBA00022927"/>
    </source>
</evidence>
<keyword evidence="4" id="KW-0653">Protein transport</keyword>
<feature type="region of interest" description="Disordered" evidence="8">
    <location>
        <begin position="478"/>
        <end position="499"/>
    </location>
</feature>
<feature type="compositionally biased region" description="Basic and acidic residues" evidence="8">
    <location>
        <begin position="24"/>
        <end position="38"/>
    </location>
</feature>
<feature type="compositionally biased region" description="Basic residues" evidence="8">
    <location>
        <begin position="39"/>
        <end position="49"/>
    </location>
</feature>
<proteinExistence type="predicted"/>
<evidence type="ECO:0000256" key="3">
    <source>
        <dbReference type="ARBA" id="ARBA00022816"/>
    </source>
</evidence>
<dbReference type="eggNOG" id="KOG2724">
    <property type="taxonomic scope" value="Eukaryota"/>
</dbReference>
<keyword evidence="2" id="KW-0813">Transport</keyword>
<dbReference type="InterPro" id="IPR011993">
    <property type="entry name" value="PH-like_dom_sf"/>
</dbReference>
<dbReference type="AlphaFoldDB" id="B4LJM3"/>
<dbReference type="GO" id="GO:0005643">
    <property type="term" value="C:nuclear pore"/>
    <property type="evidence" value="ECO:0007669"/>
    <property type="project" value="UniProtKB-SubCell"/>
</dbReference>
<dbReference type="InParanoid" id="B4LJM3"/>
<evidence type="ECO:0000313" key="10">
    <source>
        <dbReference type="EMBL" id="EDW61591.2"/>
    </source>
</evidence>
<evidence type="ECO:0000256" key="8">
    <source>
        <dbReference type="SAM" id="MobiDB-lite"/>
    </source>
</evidence>
<sequence>MAGKRQATSNLNHDNWDQEDEPEERGTFRTAPPEELKARVIKKATRRKAAIGSADADDAGESPSRSVFSGFSGFGKPAAAAATGTPFAFLSNLPAAAATAAKFAESSPKPSTSISTAKDDAAITPPPAKRLTVEANIKNDLTSNSLSSSSPSTTRAVATTSIFGNTTANEPTTMFPKTPVSMFKSAVPAEKATAGNAITASLEYRDNVAELNMAVMKFLQEHMDKNPYCLLSPVFDSYDKYAKELRQKDEAKSNATSSLTKTPSPTTKSETTTAITTTAVVAPTTKTTTAAAAVTSKPPAITPAAAAFATNAPATGFFFGKPTTTTATGTTLPSLSFGKKPNCTITSGGTTTTVTAPLFSFGNIQKPSTTPTKSEATSSTASPASIFSFGVKPATTAASNKTDSPKQGFFFGGQEAAAAAAATSPPKTNGFSFGLKSDDKPSTSVFTGFGKPPGETKLPAPSTGFSFTSGATPFTFGNVKPPTASESAETNADNEDEDRPPVVEFNKVVEDDAIFSKRCKVFVKKDKDFVDRGVGTLYLKPVKDSEKTQMLVRADTNLGNILVNLILTDGLPCQRMGKNNVMMVCIPTPDEPKALSMLLRVKTGEEADELLEQIKKHTV</sequence>
<organism evidence="10 11">
    <name type="scientific">Drosophila virilis</name>
    <name type="common">Fruit fly</name>
    <dbReference type="NCBI Taxonomy" id="7244"/>
    <lineage>
        <taxon>Eukaryota</taxon>
        <taxon>Metazoa</taxon>
        <taxon>Ecdysozoa</taxon>
        <taxon>Arthropoda</taxon>
        <taxon>Hexapoda</taxon>
        <taxon>Insecta</taxon>
        <taxon>Pterygota</taxon>
        <taxon>Neoptera</taxon>
        <taxon>Endopterygota</taxon>
        <taxon>Diptera</taxon>
        <taxon>Brachycera</taxon>
        <taxon>Muscomorpha</taxon>
        <taxon>Ephydroidea</taxon>
        <taxon>Drosophilidae</taxon>
        <taxon>Drosophila</taxon>
    </lineage>
</organism>
<reference evidence="10 11" key="1">
    <citation type="journal article" date="2007" name="Nature">
        <title>Evolution of genes and genomes on the Drosophila phylogeny.</title>
        <authorList>
            <consortium name="Drosophila 12 Genomes Consortium"/>
            <person name="Clark A.G."/>
            <person name="Eisen M.B."/>
            <person name="Smith D.R."/>
            <person name="Bergman C.M."/>
            <person name="Oliver B."/>
            <person name="Markow T.A."/>
            <person name="Kaufman T.C."/>
            <person name="Kellis M."/>
            <person name="Gelbart W."/>
            <person name="Iyer V.N."/>
            <person name="Pollard D.A."/>
            <person name="Sackton T.B."/>
            <person name="Larracuente A.M."/>
            <person name="Singh N.D."/>
            <person name="Abad J.P."/>
            <person name="Abt D.N."/>
            <person name="Adryan B."/>
            <person name="Aguade M."/>
            <person name="Akashi H."/>
            <person name="Anderson W.W."/>
            <person name="Aquadro C.F."/>
            <person name="Ardell D.H."/>
            <person name="Arguello R."/>
            <person name="Artieri C.G."/>
            <person name="Barbash D.A."/>
            <person name="Barker D."/>
            <person name="Barsanti P."/>
            <person name="Batterham P."/>
            <person name="Batzoglou S."/>
            <person name="Begun D."/>
            <person name="Bhutkar A."/>
            <person name="Blanco E."/>
            <person name="Bosak S.A."/>
            <person name="Bradley R.K."/>
            <person name="Brand A.D."/>
            <person name="Brent M.R."/>
            <person name="Brooks A.N."/>
            <person name="Brown R.H."/>
            <person name="Butlin R.K."/>
            <person name="Caggese C."/>
            <person name="Calvi B.R."/>
            <person name="Bernardo de Carvalho A."/>
            <person name="Caspi A."/>
            <person name="Castrezana S."/>
            <person name="Celniker S.E."/>
            <person name="Chang J.L."/>
            <person name="Chapple C."/>
            <person name="Chatterji S."/>
            <person name="Chinwalla A."/>
            <person name="Civetta A."/>
            <person name="Clifton S.W."/>
            <person name="Comeron J.M."/>
            <person name="Costello J.C."/>
            <person name="Coyne J.A."/>
            <person name="Daub J."/>
            <person name="David R.G."/>
            <person name="Delcher A.L."/>
            <person name="Delehaunty K."/>
            <person name="Do C.B."/>
            <person name="Ebling H."/>
            <person name="Edwards K."/>
            <person name="Eickbush T."/>
            <person name="Evans J.D."/>
            <person name="Filipski A."/>
            <person name="Findeiss S."/>
            <person name="Freyhult E."/>
            <person name="Fulton L."/>
            <person name="Fulton R."/>
            <person name="Garcia A.C."/>
            <person name="Gardiner A."/>
            <person name="Garfield D.A."/>
            <person name="Garvin B.E."/>
            <person name="Gibson G."/>
            <person name="Gilbert D."/>
            <person name="Gnerre S."/>
            <person name="Godfrey J."/>
            <person name="Good R."/>
            <person name="Gotea V."/>
            <person name="Gravely B."/>
            <person name="Greenberg A.J."/>
            <person name="Griffiths-Jones S."/>
            <person name="Gross S."/>
            <person name="Guigo R."/>
            <person name="Gustafson E.A."/>
            <person name="Haerty W."/>
            <person name="Hahn M.W."/>
            <person name="Halligan D.L."/>
            <person name="Halpern A.L."/>
            <person name="Halter G.M."/>
            <person name="Han M.V."/>
            <person name="Heger A."/>
            <person name="Hillier L."/>
            <person name="Hinrichs A.S."/>
            <person name="Holmes I."/>
            <person name="Hoskins R.A."/>
            <person name="Hubisz M.J."/>
            <person name="Hultmark D."/>
            <person name="Huntley M.A."/>
            <person name="Jaffe D.B."/>
            <person name="Jagadeeshan S."/>
            <person name="Jeck W.R."/>
            <person name="Johnson J."/>
            <person name="Jones C.D."/>
            <person name="Jordan W.C."/>
            <person name="Karpen G.H."/>
            <person name="Kataoka E."/>
            <person name="Keightley P.D."/>
            <person name="Kheradpour P."/>
            <person name="Kirkness E.F."/>
            <person name="Koerich L.B."/>
            <person name="Kristiansen K."/>
            <person name="Kudrna D."/>
            <person name="Kulathinal R.J."/>
            <person name="Kumar S."/>
            <person name="Kwok R."/>
            <person name="Lander E."/>
            <person name="Langley C.H."/>
            <person name="Lapoint R."/>
            <person name="Lazzaro B.P."/>
            <person name="Lee S.J."/>
            <person name="Levesque L."/>
            <person name="Li R."/>
            <person name="Lin C.F."/>
            <person name="Lin M.F."/>
            <person name="Lindblad-Toh K."/>
            <person name="Llopart A."/>
            <person name="Long M."/>
            <person name="Low L."/>
            <person name="Lozovsky E."/>
            <person name="Lu J."/>
            <person name="Luo M."/>
            <person name="Machado C.A."/>
            <person name="Makalowski W."/>
            <person name="Marzo M."/>
            <person name="Matsuda M."/>
            <person name="Matzkin L."/>
            <person name="McAllister B."/>
            <person name="McBride C.S."/>
            <person name="McKernan B."/>
            <person name="McKernan K."/>
            <person name="Mendez-Lago M."/>
            <person name="Minx P."/>
            <person name="Mollenhauer M.U."/>
            <person name="Montooth K."/>
            <person name="Mount S.M."/>
            <person name="Mu X."/>
            <person name="Myers E."/>
            <person name="Negre B."/>
            <person name="Newfeld S."/>
            <person name="Nielsen R."/>
            <person name="Noor M.A."/>
            <person name="O'Grady P."/>
            <person name="Pachter L."/>
            <person name="Papaceit M."/>
            <person name="Parisi M.J."/>
            <person name="Parisi M."/>
            <person name="Parts L."/>
            <person name="Pedersen J.S."/>
            <person name="Pesole G."/>
            <person name="Phillippy A.M."/>
            <person name="Ponting C.P."/>
            <person name="Pop M."/>
            <person name="Porcelli D."/>
            <person name="Powell J.R."/>
            <person name="Prohaska S."/>
            <person name="Pruitt K."/>
            <person name="Puig M."/>
            <person name="Quesneville H."/>
            <person name="Ram K.R."/>
            <person name="Rand D."/>
            <person name="Rasmussen M.D."/>
            <person name="Reed L.K."/>
            <person name="Reenan R."/>
            <person name="Reily A."/>
            <person name="Remington K.A."/>
            <person name="Rieger T.T."/>
            <person name="Ritchie M.G."/>
            <person name="Robin C."/>
            <person name="Rogers Y.H."/>
            <person name="Rohde C."/>
            <person name="Rozas J."/>
            <person name="Rubenfield M.J."/>
            <person name="Ruiz A."/>
            <person name="Russo S."/>
            <person name="Salzberg S.L."/>
            <person name="Sanchez-Gracia A."/>
            <person name="Saranga D.J."/>
            <person name="Sato H."/>
            <person name="Schaeffer S.W."/>
            <person name="Schatz M.C."/>
            <person name="Schlenke T."/>
            <person name="Schwartz R."/>
            <person name="Segarra C."/>
            <person name="Singh R.S."/>
            <person name="Sirot L."/>
            <person name="Sirota M."/>
            <person name="Sisneros N.B."/>
            <person name="Smith C.D."/>
            <person name="Smith T.F."/>
            <person name="Spieth J."/>
            <person name="Stage D.E."/>
            <person name="Stark A."/>
            <person name="Stephan W."/>
            <person name="Strausberg R.L."/>
            <person name="Strempel S."/>
            <person name="Sturgill D."/>
            <person name="Sutton G."/>
            <person name="Sutton G.G."/>
            <person name="Tao W."/>
            <person name="Teichmann S."/>
            <person name="Tobari Y.N."/>
            <person name="Tomimura Y."/>
            <person name="Tsolas J.M."/>
            <person name="Valente V.L."/>
            <person name="Venter E."/>
            <person name="Venter J.C."/>
            <person name="Vicario S."/>
            <person name="Vieira F.G."/>
            <person name="Vilella A.J."/>
            <person name="Villasante A."/>
            <person name="Walenz B."/>
            <person name="Wang J."/>
            <person name="Wasserman M."/>
            <person name="Watts T."/>
            <person name="Wilson D."/>
            <person name="Wilson R.K."/>
            <person name="Wing R.A."/>
            <person name="Wolfner M.F."/>
            <person name="Wong A."/>
            <person name="Wong G.K."/>
            <person name="Wu C.I."/>
            <person name="Wu G."/>
            <person name="Yamamoto D."/>
            <person name="Yang H.P."/>
            <person name="Yang S.P."/>
            <person name="Yorke J.A."/>
            <person name="Yoshida K."/>
            <person name="Zdobnov E."/>
            <person name="Zhang P."/>
            <person name="Zhang Y."/>
            <person name="Zimin A.V."/>
            <person name="Baldwin J."/>
            <person name="Abdouelleil A."/>
            <person name="Abdulkadir J."/>
            <person name="Abebe A."/>
            <person name="Abera B."/>
            <person name="Abreu J."/>
            <person name="Acer S.C."/>
            <person name="Aftuck L."/>
            <person name="Alexander A."/>
            <person name="An P."/>
            <person name="Anderson E."/>
            <person name="Anderson S."/>
            <person name="Arachi H."/>
            <person name="Azer M."/>
            <person name="Bachantsang P."/>
            <person name="Barry A."/>
            <person name="Bayul T."/>
            <person name="Berlin A."/>
            <person name="Bessette D."/>
            <person name="Bloom T."/>
            <person name="Blye J."/>
            <person name="Boguslavskiy L."/>
            <person name="Bonnet C."/>
            <person name="Boukhgalter B."/>
            <person name="Bourzgui I."/>
            <person name="Brown A."/>
            <person name="Cahill P."/>
            <person name="Channer S."/>
            <person name="Cheshatsang Y."/>
            <person name="Chuda L."/>
            <person name="Citroen M."/>
            <person name="Collymore A."/>
            <person name="Cooke P."/>
            <person name="Costello M."/>
            <person name="D'Aco K."/>
            <person name="Daza R."/>
            <person name="De Haan G."/>
            <person name="DeGray S."/>
            <person name="DeMaso C."/>
            <person name="Dhargay N."/>
            <person name="Dooley K."/>
            <person name="Dooley E."/>
            <person name="Doricent M."/>
            <person name="Dorje P."/>
            <person name="Dorjee K."/>
            <person name="Dupes A."/>
            <person name="Elong R."/>
            <person name="Falk J."/>
            <person name="Farina A."/>
            <person name="Faro S."/>
            <person name="Ferguson D."/>
            <person name="Fisher S."/>
            <person name="Foley C.D."/>
            <person name="Franke A."/>
            <person name="Friedrich D."/>
            <person name="Gadbois L."/>
            <person name="Gearin G."/>
            <person name="Gearin C.R."/>
            <person name="Giannoukos G."/>
            <person name="Goode T."/>
            <person name="Graham J."/>
            <person name="Grandbois E."/>
            <person name="Grewal S."/>
            <person name="Gyaltsen K."/>
            <person name="Hafez N."/>
            <person name="Hagos B."/>
            <person name="Hall J."/>
            <person name="Henson C."/>
            <person name="Hollinger A."/>
            <person name="Honan T."/>
            <person name="Huard M.D."/>
            <person name="Hughes L."/>
            <person name="Hurhula B."/>
            <person name="Husby M.E."/>
            <person name="Kamat A."/>
            <person name="Kanga B."/>
            <person name="Kashin S."/>
            <person name="Khazanovich D."/>
            <person name="Kisner P."/>
            <person name="Lance K."/>
            <person name="Lara M."/>
            <person name="Lee W."/>
            <person name="Lennon N."/>
            <person name="Letendre F."/>
            <person name="LeVine R."/>
            <person name="Lipovsky A."/>
            <person name="Liu X."/>
            <person name="Liu J."/>
            <person name="Liu S."/>
            <person name="Lokyitsang T."/>
            <person name="Lokyitsang Y."/>
            <person name="Lubonja R."/>
            <person name="Lui A."/>
            <person name="MacDonald P."/>
            <person name="Magnisalis V."/>
            <person name="Maru K."/>
            <person name="Matthews C."/>
            <person name="McCusker W."/>
            <person name="McDonough S."/>
            <person name="Mehta T."/>
            <person name="Meldrim J."/>
            <person name="Meneus L."/>
            <person name="Mihai O."/>
            <person name="Mihalev A."/>
            <person name="Mihova T."/>
            <person name="Mittelman R."/>
            <person name="Mlenga V."/>
            <person name="Montmayeur A."/>
            <person name="Mulrain L."/>
            <person name="Navidi A."/>
            <person name="Naylor J."/>
            <person name="Negash T."/>
            <person name="Nguyen T."/>
            <person name="Nguyen N."/>
            <person name="Nicol R."/>
            <person name="Norbu C."/>
            <person name="Norbu N."/>
            <person name="Novod N."/>
            <person name="O'Neill B."/>
            <person name="Osman S."/>
            <person name="Markiewicz E."/>
            <person name="Oyono O.L."/>
            <person name="Patti C."/>
            <person name="Phunkhang P."/>
            <person name="Pierre F."/>
            <person name="Priest M."/>
            <person name="Raghuraman S."/>
            <person name="Rege F."/>
            <person name="Reyes R."/>
            <person name="Rise C."/>
            <person name="Rogov P."/>
            <person name="Ross K."/>
            <person name="Ryan E."/>
            <person name="Settipalli S."/>
            <person name="Shea T."/>
            <person name="Sherpa N."/>
            <person name="Shi L."/>
            <person name="Shih D."/>
            <person name="Sparrow T."/>
            <person name="Spaulding J."/>
            <person name="Stalker J."/>
            <person name="Stange-Thomann N."/>
            <person name="Stavropoulos S."/>
            <person name="Stone C."/>
            <person name="Strader C."/>
            <person name="Tesfaye S."/>
            <person name="Thomson T."/>
            <person name="Thoulutsang Y."/>
            <person name="Thoulutsang D."/>
            <person name="Topham K."/>
            <person name="Topping I."/>
            <person name="Tsamla T."/>
            <person name="Vassiliev H."/>
            <person name="Vo A."/>
            <person name="Wangchuk T."/>
            <person name="Wangdi T."/>
            <person name="Weiand M."/>
            <person name="Wilkinson J."/>
            <person name="Wilson A."/>
            <person name="Yadav S."/>
            <person name="Young G."/>
            <person name="Yu Q."/>
            <person name="Zembek L."/>
            <person name="Zhong D."/>
            <person name="Zimmer A."/>
            <person name="Zwirko Z."/>
            <person name="Jaffe D.B."/>
            <person name="Alvarez P."/>
            <person name="Brockman W."/>
            <person name="Butler J."/>
            <person name="Chin C."/>
            <person name="Gnerre S."/>
            <person name="Grabherr M."/>
            <person name="Kleber M."/>
            <person name="Mauceli E."/>
            <person name="MacCallum I."/>
        </authorList>
    </citation>
    <scope>NUCLEOTIDE SEQUENCE [LARGE SCALE GENOMIC DNA]</scope>
    <source>
        <strain evidence="11">Tucson 15010-1051.87</strain>
    </source>
</reference>
<protein>
    <recommendedName>
        <fullName evidence="9">RanBD1 domain-containing protein</fullName>
    </recommendedName>
</protein>
<comment type="subcellular location">
    <subcellularLocation>
        <location evidence="1">Nucleus</location>
        <location evidence="1">Nuclear pore complex</location>
    </subcellularLocation>
</comment>
<accession>B4LJM3</accession>
<dbReference type="OrthoDB" id="10062131at2759"/>
<dbReference type="Gene3D" id="2.30.29.30">
    <property type="entry name" value="Pleckstrin-homology domain (PH domain)/Phosphotyrosine-binding domain (PTB)"/>
    <property type="match status" value="1"/>
</dbReference>
<keyword evidence="11" id="KW-1185">Reference proteome</keyword>
<keyword evidence="3" id="KW-0509">mRNA transport</keyword>
<dbReference type="Pfam" id="PF08911">
    <property type="entry name" value="NUP50"/>
    <property type="match status" value="1"/>
</dbReference>
<feature type="region of interest" description="Disordered" evidence="8">
    <location>
        <begin position="247"/>
        <end position="271"/>
    </location>
</feature>
<keyword evidence="6" id="KW-0906">Nuclear pore complex</keyword>
<dbReference type="SMR" id="B4LJM3"/>
<keyword evidence="7" id="KW-0539">Nucleus</keyword>
<dbReference type="EMBL" id="CH940648">
    <property type="protein sequence ID" value="EDW61591.2"/>
    <property type="molecule type" value="Genomic_DNA"/>
</dbReference>
<dbReference type="InterPro" id="IPR015007">
    <property type="entry name" value="NUP2/50/61"/>
</dbReference>
<dbReference type="PANTHER" id="PTHR38697:SF1">
    <property type="entry name" value="NUCLEAR PORE COMPLEX PROTEIN SIMILAR TO S. CEREVISIAE NUP2 (EUROFUNG)"/>
    <property type="match status" value="1"/>
</dbReference>
<keyword evidence="5" id="KW-0811">Translocation</keyword>
<dbReference type="PANTHER" id="PTHR38697">
    <property type="entry name" value="NUCLEAR PORE COMPLEX PROTEIN SIMILAR TO S. CEREVISIAE NUP2 (EUROFUNG)"/>
    <property type="match status" value="1"/>
</dbReference>
<feature type="region of interest" description="Disordered" evidence="8">
    <location>
        <begin position="1"/>
        <end position="75"/>
    </location>
</feature>
<gene>
    <name evidence="10" type="primary">Dvir\GJ22132</name>
    <name evidence="10" type="ORF">Dvir_GJ22132</name>
</gene>
<name>B4LJM3_DROVI</name>
<feature type="domain" description="RanBD1" evidence="9">
    <location>
        <begin position="499"/>
        <end position="617"/>
    </location>
</feature>
<evidence type="ECO:0000256" key="5">
    <source>
        <dbReference type="ARBA" id="ARBA00023010"/>
    </source>
</evidence>
<dbReference type="Proteomes" id="UP000008792">
    <property type="component" value="Unassembled WGS sequence"/>
</dbReference>
<feature type="compositionally biased region" description="Low complexity" evidence="8">
    <location>
        <begin position="62"/>
        <end position="75"/>
    </location>
</feature>
<dbReference type="InterPro" id="IPR000156">
    <property type="entry name" value="Ran_bind_dom"/>
</dbReference>
<evidence type="ECO:0000256" key="2">
    <source>
        <dbReference type="ARBA" id="ARBA00022448"/>
    </source>
</evidence>
<evidence type="ECO:0000256" key="7">
    <source>
        <dbReference type="ARBA" id="ARBA00023242"/>
    </source>
</evidence>
<dbReference type="STRING" id="7244.B4LJM3"/>
<dbReference type="Pfam" id="PF00638">
    <property type="entry name" value="Ran_BP1"/>
    <property type="match status" value="1"/>
</dbReference>
<evidence type="ECO:0000256" key="6">
    <source>
        <dbReference type="ARBA" id="ARBA00023132"/>
    </source>
</evidence>